<proteinExistence type="predicted"/>
<feature type="binding site" evidence="9">
    <location>
        <position position="1038"/>
    </location>
    <ligand>
        <name>ATP</name>
        <dbReference type="ChEBI" id="CHEBI:30616"/>
    </ligand>
</feature>
<dbReference type="InterPro" id="IPR011009">
    <property type="entry name" value="Kinase-like_dom_sf"/>
</dbReference>
<dbReference type="InterPro" id="IPR013083">
    <property type="entry name" value="Znf_RING/FYVE/PHD"/>
</dbReference>
<dbReference type="SUPFAM" id="SSF56112">
    <property type="entry name" value="Protein kinase-like (PK-like)"/>
    <property type="match status" value="1"/>
</dbReference>
<keyword evidence="4 8" id="KW-0863">Zinc-finger</keyword>
<dbReference type="GO" id="GO:0005524">
    <property type="term" value="F:ATP binding"/>
    <property type="evidence" value="ECO:0007669"/>
    <property type="project" value="UniProtKB-UniRule"/>
</dbReference>
<dbReference type="FunFam" id="1.10.510.10:FF:000286">
    <property type="entry name" value="Mitogen-activated protein kinase kinase kinase 1 (Predicted)"/>
    <property type="match status" value="1"/>
</dbReference>
<keyword evidence="6" id="KW-0862">Zinc</keyword>
<protein>
    <submittedName>
        <fullName evidence="14">Mitogen-activated protein kinase kinase kinase 1</fullName>
    </submittedName>
</protein>
<dbReference type="Pfam" id="PF21040">
    <property type="entry name" value="CEP104-like_TOG"/>
    <property type="match status" value="1"/>
</dbReference>
<dbReference type="InterPro" id="IPR017441">
    <property type="entry name" value="Protein_kinase_ATP_BS"/>
</dbReference>
<dbReference type="Pfam" id="PF00069">
    <property type="entry name" value="Pkinase"/>
    <property type="match status" value="1"/>
</dbReference>
<dbReference type="Gene3D" id="1.25.10.10">
    <property type="entry name" value="Leucine-rich Repeat Variant"/>
    <property type="match status" value="1"/>
</dbReference>
<keyword evidence="2" id="KW-0808">Transferase</keyword>
<evidence type="ECO:0000256" key="6">
    <source>
        <dbReference type="ARBA" id="ARBA00022833"/>
    </source>
</evidence>
<feature type="compositionally biased region" description="Basic residues" evidence="10">
    <location>
        <begin position="360"/>
        <end position="370"/>
    </location>
</feature>
<dbReference type="InterPro" id="IPR001841">
    <property type="entry name" value="Znf_RING"/>
</dbReference>
<sequence length="1279" mass="142225">MAAAAAGPCCLDFDLDSPEEEVVFGGSNPASRMNSLDNFKLRIRRGNAVDTAARRGPMIARHPLMGLPELVEHSSQASNKTTALHLRCCRTPPPILGSGMGEGSHPRKRSPSIPRSRPSSPGSNSTRRPPSPGALDPAVLEAVKSRVRRVQQARLYLLQQTGPNSFLVGGDSPEHKYRVVIGPQTCSCGRGPHCLHLLFVMLRVFQVPESDSRIYAKELKNFEVESLFHNYQERRNLRVNVPPDDMRKDVLQPHCGSSRTTPQSESSSFSVTESVPASDVKPAEEELCPICLLEMVDGESLVVCITGCRNKLHHHCMAIWAEECYQQSERVLCPLCRHSWINEADTNKFRTHNVEELGSKRRVSTHHHQSTFHNLNNMDPPQTVHKITGLTSQQQKKSHHKAPESKRSCTPSPGLDSPLLSFSSGSSGYKSSSDSAQAFQGVLSHAGVIPSEQLHVASEWVKVFGADLVSCLYSRDWKAREMALRRLVNDIVASHYSESEEEQQQVLWHSIKILTMVAADPVFKVYLSCIRCFRVFLSYASCHSNRQVEELQELIRPIIRILLLKCTDQNRRTAHLSVEILVELAKGQNGELSLGKSVSDNSNCKGLEGLELVLGCVLEEWSFDTVSSQWLAGRLIILDRLIQDFPNEFWLQYVPLYPNESGYKLHNYNRLITVVEFSFKALRSPNSMVAKLARHVFVLSSSMTAKERGVFNQVLEMLSSLDPNLQTCLRKRLHQAASESGTRSQTAWQGSKKAKAAHCVVTERCHGQHESQHGRSTPLHTYKDNAVVKSLLSSSVLDAACQTDLEPGSGTSPPRPRDLPLDNSNVKNKKPVKFQHVPCISPIQIPSSKRWSGSGSKLLSLFTNKKHDELLPTKPELNGIYRDTSSPVGQVCENCLVGNCHRHVNPHHFFFGSLCSKVMTPTTPEAPHTTPILENHKCTGQAEEFLDDVSEELVIPLDLSNLKSQFDSEIPTIPGLNSPLVLDDSANHPHDKNMEGGVKCSSYLEGLNWKRGQLLGTGAFSSCYQARDVATGTLMAVKQVPFCRISADEQAIVELGIHEEIVTMSKLRHENIVRILGATKQGSHFNMFVEWMAGGSVAGMLERYGPFNEEVILRYTKQILEGLSYLHDNHILHRDLKGANLLVDSTGYHLRIGDFGTAARLVSQTTVPGEFQGQLLGTIAFMAPEVLRGEDYGRSCDVWSVGCCMIEMASTKPPWKENCMSNHLALMYKIASSKDPPSIPDTLSWALKDLALQCLLINSELRPTAKELLHHACFREWQT</sequence>
<evidence type="ECO:0000256" key="5">
    <source>
        <dbReference type="ARBA" id="ARBA00022777"/>
    </source>
</evidence>
<dbReference type="STRING" id="136037.A0A067RBL3"/>
<feature type="domain" description="SWIM-type" evidence="13">
    <location>
        <begin position="177"/>
        <end position="205"/>
    </location>
</feature>
<dbReference type="GO" id="GO:0035556">
    <property type="term" value="P:intracellular signal transduction"/>
    <property type="evidence" value="ECO:0007669"/>
    <property type="project" value="UniProtKB-ARBA"/>
</dbReference>
<dbReference type="GO" id="GO:0008270">
    <property type="term" value="F:zinc ion binding"/>
    <property type="evidence" value="ECO:0007669"/>
    <property type="project" value="UniProtKB-KW"/>
</dbReference>
<feature type="domain" description="RING-type" evidence="12">
    <location>
        <begin position="288"/>
        <end position="337"/>
    </location>
</feature>
<dbReference type="Gene3D" id="3.30.200.20">
    <property type="entry name" value="Phosphorylase Kinase, domain 1"/>
    <property type="match status" value="1"/>
</dbReference>
<feature type="region of interest" description="Disordered" evidence="10">
    <location>
        <begin position="94"/>
        <end position="136"/>
    </location>
</feature>
<dbReference type="SUPFAM" id="SSF48371">
    <property type="entry name" value="ARM repeat"/>
    <property type="match status" value="1"/>
</dbReference>
<dbReference type="PANTHER" id="PTHR11584:SF369">
    <property type="entry name" value="MITOGEN-ACTIVATED PROTEIN KINASE KINASE KINASE 19-RELATED"/>
    <property type="match status" value="1"/>
</dbReference>
<dbReference type="InParanoid" id="A0A067RBL3"/>
<feature type="compositionally biased region" description="Polar residues" evidence="10">
    <location>
        <begin position="371"/>
        <end position="380"/>
    </location>
</feature>
<dbReference type="SUPFAM" id="SSF57850">
    <property type="entry name" value="RING/U-box"/>
    <property type="match status" value="1"/>
</dbReference>
<evidence type="ECO:0000256" key="2">
    <source>
        <dbReference type="ARBA" id="ARBA00022679"/>
    </source>
</evidence>
<dbReference type="GO" id="GO:0004674">
    <property type="term" value="F:protein serine/threonine kinase activity"/>
    <property type="evidence" value="ECO:0007669"/>
    <property type="project" value="UniProtKB-KW"/>
</dbReference>
<feature type="compositionally biased region" description="Low complexity" evidence="10">
    <location>
        <begin position="257"/>
        <end position="277"/>
    </location>
</feature>
<evidence type="ECO:0000256" key="3">
    <source>
        <dbReference type="ARBA" id="ARBA00022741"/>
    </source>
</evidence>
<dbReference type="PROSITE" id="PS50089">
    <property type="entry name" value="ZF_RING_2"/>
    <property type="match status" value="1"/>
</dbReference>
<dbReference type="Proteomes" id="UP000027135">
    <property type="component" value="Unassembled WGS sequence"/>
</dbReference>
<dbReference type="InterPro" id="IPR008271">
    <property type="entry name" value="Ser/Thr_kinase_AS"/>
</dbReference>
<dbReference type="PANTHER" id="PTHR11584">
    <property type="entry name" value="SERINE/THREONINE PROTEIN KINASE"/>
    <property type="match status" value="1"/>
</dbReference>
<dbReference type="PROSITE" id="PS00108">
    <property type="entry name" value="PROTEIN_KINASE_ST"/>
    <property type="match status" value="1"/>
</dbReference>
<gene>
    <name evidence="14" type="ORF">L798_04203</name>
</gene>
<evidence type="ECO:0000256" key="4">
    <source>
        <dbReference type="ARBA" id="ARBA00022771"/>
    </source>
</evidence>
<dbReference type="SMART" id="SM00220">
    <property type="entry name" value="S_TKc"/>
    <property type="match status" value="1"/>
</dbReference>
<dbReference type="Gene3D" id="1.10.510.10">
    <property type="entry name" value="Transferase(Phosphotransferase) domain 1"/>
    <property type="match status" value="1"/>
</dbReference>
<feature type="compositionally biased region" description="Low complexity" evidence="10">
    <location>
        <begin position="111"/>
        <end position="128"/>
    </location>
</feature>
<accession>A0A067RBL3</accession>
<dbReference type="EMBL" id="KK852564">
    <property type="protein sequence ID" value="KDR21261.1"/>
    <property type="molecule type" value="Genomic_DNA"/>
</dbReference>
<feature type="region of interest" description="Disordered" evidence="10">
    <location>
        <begin position="803"/>
        <end position="827"/>
    </location>
</feature>
<reference evidence="14 15" key="1">
    <citation type="journal article" date="2014" name="Nat. Commun.">
        <title>Molecular traces of alternative social organization in a termite genome.</title>
        <authorList>
            <person name="Terrapon N."/>
            <person name="Li C."/>
            <person name="Robertson H.M."/>
            <person name="Ji L."/>
            <person name="Meng X."/>
            <person name="Booth W."/>
            <person name="Chen Z."/>
            <person name="Childers C.P."/>
            <person name="Glastad K.M."/>
            <person name="Gokhale K."/>
            <person name="Gowin J."/>
            <person name="Gronenberg W."/>
            <person name="Hermansen R.A."/>
            <person name="Hu H."/>
            <person name="Hunt B.G."/>
            <person name="Huylmans A.K."/>
            <person name="Khalil S.M."/>
            <person name="Mitchell R.D."/>
            <person name="Munoz-Torres M.C."/>
            <person name="Mustard J.A."/>
            <person name="Pan H."/>
            <person name="Reese J.T."/>
            <person name="Scharf M.E."/>
            <person name="Sun F."/>
            <person name="Vogel H."/>
            <person name="Xiao J."/>
            <person name="Yang W."/>
            <person name="Yang Z."/>
            <person name="Yang Z."/>
            <person name="Zhou J."/>
            <person name="Zhu J."/>
            <person name="Brent C.S."/>
            <person name="Elsik C.G."/>
            <person name="Goodisman M.A."/>
            <person name="Liberles D.A."/>
            <person name="Roe R.M."/>
            <person name="Vargo E.L."/>
            <person name="Vilcinskas A."/>
            <person name="Wang J."/>
            <person name="Bornberg-Bauer E."/>
            <person name="Korb J."/>
            <person name="Zhang G."/>
            <person name="Liebig J."/>
        </authorList>
    </citation>
    <scope>NUCLEOTIDE SEQUENCE [LARGE SCALE GENOMIC DNA]</scope>
    <source>
        <tissue evidence="14">Whole organism</tissue>
    </source>
</reference>
<feature type="domain" description="Protein kinase" evidence="11">
    <location>
        <begin position="1009"/>
        <end position="1274"/>
    </location>
</feature>
<dbReference type="eggNOG" id="KOG0198">
    <property type="taxonomic scope" value="Eukaryota"/>
</dbReference>
<evidence type="ECO:0000256" key="8">
    <source>
        <dbReference type="PROSITE-ProRule" id="PRU00175"/>
    </source>
</evidence>
<keyword evidence="5 14" id="KW-0418">Kinase</keyword>
<dbReference type="PROSITE" id="PS50966">
    <property type="entry name" value="ZF_SWIM"/>
    <property type="match status" value="1"/>
</dbReference>
<evidence type="ECO:0000256" key="10">
    <source>
        <dbReference type="SAM" id="MobiDB-lite"/>
    </source>
</evidence>
<evidence type="ECO:0000259" key="13">
    <source>
        <dbReference type="PROSITE" id="PS50966"/>
    </source>
</evidence>
<evidence type="ECO:0000313" key="15">
    <source>
        <dbReference type="Proteomes" id="UP000027135"/>
    </source>
</evidence>
<evidence type="ECO:0000256" key="9">
    <source>
        <dbReference type="PROSITE-ProRule" id="PRU10141"/>
    </source>
</evidence>
<dbReference type="OrthoDB" id="275301at2759"/>
<feature type="region of interest" description="Disordered" evidence="10">
    <location>
        <begin position="250"/>
        <end position="277"/>
    </location>
</feature>
<keyword evidence="15" id="KW-1185">Reference proteome</keyword>
<keyword evidence="3 9" id="KW-0547">Nucleotide-binding</keyword>
<evidence type="ECO:0000313" key="14">
    <source>
        <dbReference type="EMBL" id="KDR21261.1"/>
    </source>
</evidence>
<dbReference type="PROSITE" id="PS00107">
    <property type="entry name" value="PROTEIN_KINASE_ATP"/>
    <property type="match status" value="1"/>
</dbReference>
<dbReference type="InterPro" id="IPR007527">
    <property type="entry name" value="Znf_SWIM"/>
</dbReference>
<dbReference type="AlphaFoldDB" id="A0A067RBL3"/>
<evidence type="ECO:0000259" key="11">
    <source>
        <dbReference type="PROSITE" id="PS50011"/>
    </source>
</evidence>
<dbReference type="CDD" id="cd16494">
    <property type="entry name" value="RING-CH-C4HC3_ZSWM2"/>
    <property type="match status" value="1"/>
</dbReference>
<dbReference type="Gene3D" id="3.30.40.10">
    <property type="entry name" value="Zinc/RING finger domain, C3HC4 (zinc finger)"/>
    <property type="match status" value="1"/>
</dbReference>
<name>A0A067RBL3_ZOONE</name>
<organism evidence="14 15">
    <name type="scientific">Zootermopsis nevadensis</name>
    <name type="common">Dampwood termite</name>
    <dbReference type="NCBI Taxonomy" id="136037"/>
    <lineage>
        <taxon>Eukaryota</taxon>
        <taxon>Metazoa</taxon>
        <taxon>Ecdysozoa</taxon>
        <taxon>Arthropoda</taxon>
        <taxon>Hexapoda</taxon>
        <taxon>Insecta</taxon>
        <taxon>Pterygota</taxon>
        <taxon>Neoptera</taxon>
        <taxon>Polyneoptera</taxon>
        <taxon>Dictyoptera</taxon>
        <taxon>Blattodea</taxon>
        <taxon>Blattoidea</taxon>
        <taxon>Termitoidae</taxon>
        <taxon>Termopsidae</taxon>
        <taxon>Zootermopsis</taxon>
    </lineage>
</organism>
<dbReference type="PROSITE" id="PS50011">
    <property type="entry name" value="PROTEIN_KINASE_DOM"/>
    <property type="match status" value="1"/>
</dbReference>
<keyword evidence="1" id="KW-0723">Serine/threonine-protein kinase</keyword>
<dbReference type="OMA" id="CHSQTIF"/>
<dbReference type="InterPro" id="IPR011989">
    <property type="entry name" value="ARM-like"/>
</dbReference>
<evidence type="ECO:0000256" key="7">
    <source>
        <dbReference type="ARBA" id="ARBA00022840"/>
    </source>
</evidence>
<evidence type="ECO:0000256" key="1">
    <source>
        <dbReference type="ARBA" id="ARBA00022527"/>
    </source>
</evidence>
<evidence type="ECO:0000259" key="12">
    <source>
        <dbReference type="PROSITE" id="PS50089"/>
    </source>
</evidence>
<keyword evidence="4 8" id="KW-0479">Metal-binding</keyword>
<keyword evidence="7 9" id="KW-0067">ATP-binding</keyword>
<dbReference type="InterPro" id="IPR000719">
    <property type="entry name" value="Prot_kinase_dom"/>
</dbReference>
<feature type="region of interest" description="Disordered" evidence="10">
    <location>
        <begin position="359"/>
        <end position="415"/>
    </location>
</feature>
<dbReference type="InterPro" id="IPR016024">
    <property type="entry name" value="ARM-type_fold"/>
</dbReference>